<dbReference type="AlphaFoldDB" id="A0A8S1VDS6"/>
<accession>A0A8S1VDS6</accession>
<comment type="caution">
    <text evidence="2">The sequence shown here is derived from an EMBL/GenBank/DDBJ whole genome shotgun (WGS) entry which is preliminary data.</text>
</comment>
<feature type="region of interest" description="Disordered" evidence="1">
    <location>
        <begin position="1"/>
        <end position="20"/>
    </location>
</feature>
<feature type="compositionally biased region" description="Basic and acidic residues" evidence="1">
    <location>
        <begin position="1"/>
        <end position="10"/>
    </location>
</feature>
<evidence type="ECO:0000256" key="1">
    <source>
        <dbReference type="SAM" id="MobiDB-lite"/>
    </source>
</evidence>
<protein>
    <submittedName>
        <fullName evidence="2">Uncharacterized protein</fullName>
    </submittedName>
</protein>
<reference evidence="2" key="1">
    <citation type="submission" date="2021-01" db="EMBL/GenBank/DDBJ databases">
        <authorList>
            <consortium name="Genoscope - CEA"/>
            <person name="William W."/>
        </authorList>
    </citation>
    <scope>NUCLEOTIDE SEQUENCE</scope>
</reference>
<dbReference type="Proteomes" id="UP000683925">
    <property type="component" value="Unassembled WGS sequence"/>
</dbReference>
<evidence type="ECO:0000313" key="2">
    <source>
        <dbReference type="EMBL" id="CAD8175174.1"/>
    </source>
</evidence>
<proteinExistence type="predicted"/>
<organism evidence="2 3">
    <name type="scientific">Paramecium octaurelia</name>
    <dbReference type="NCBI Taxonomy" id="43137"/>
    <lineage>
        <taxon>Eukaryota</taxon>
        <taxon>Sar</taxon>
        <taxon>Alveolata</taxon>
        <taxon>Ciliophora</taxon>
        <taxon>Intramacronucleata</taxon>
        <taxon>Oligohymenophorea</taxon>
        <taxon>Peniculida</taxon>
        <taxon>Parameciidae</taxon>
        <taxon>Paramecium</taxon>
    </lineage>
</organism>
<name>A0A8S1VDS6_PAROT</name>
<dbReference type="EMBL" id="CAJJDP010000064">
    <property type="protein sequence ID" value="CAD8175174.1"/>
    <property type="molecule type" value="Genomic_DNA"/>
</dbReference>
<sequence length="33" mass="3755">MNISDKEERIPNYSAGITSNSKYPLSLQEVQEI</sequence>
<keyword evidence="3" id="KW-1185">Reference proteome</keyword>
<gene>
    <name evidence="2" type="ORF">POCTA_138.1.T0650061</name>
</gene>
<evidence type="ECO:0000313" key="3">
    <source>
        <dbReference type="Proteomes" id="UP000683925"/>
    </source>
</evidence>